<reference evidence="9 10" key="1">
    <citation type="submission" date="2019-07" db="EMBL/GenBank/DDBJ databases">
        <title>Genomic Encyclopedia of Archaeal and Bacterial Type Strains, Phase II (KMG-II): from individual species to whole genera.</title>
        <authorList>
            <person name="Goeker M."/>
        </authorList>
    </citation>
    <scope>NUCLEOTIDE SEQUENCE [LARGE SCALE GENOMIC DNA]</scope>
    <source>
        <strain evidence="9 10">DSM 18850</strain>
    </source>
</reference>
<evidence type="ECO:0000256" key="1">
    <source>
        <dbReference type="ARBA" id="ARBA00004651"/>
    </source>
</evidence>
<feature type="transmembrane region" description="Helical" evidence="8">
    <location>
        <begin position="334"/>
        <end position="354"/>
    </location>
</feature>
<dbReference type="InterPro" id="IPR052017">
    <property type="entry name" value="TSUP"/>
</dbReference>
<name>A0A5S5DUU7_9SPHI</name>
<gene>
    <name evidence="9" type="ORF">BC792_10143</name>
</gene>
<keyword evidence="6 8" id="KW-1133">Transmembrane helix</keyword>
<feature type="transmembrane region" description="Helical" evidence="8">
    <location>
        <begin position="124"/>
        <end position="146"/>
    </location>
</feature>
<evidence type="ECO:0000256" key="7">
    <source>
        <dbReference type="ARBA" id="ARBA00023136"/>
    </source>
</evidence>
<evidence type="ECO:0000256" key="5">
    <source>
        <dbReference type="ARBA" id="ARBA00022692"/>
    </source>
</evidence>
<sequence length="358" mass="37595">MKKNIRNGASFRSGSTLCNARGRVYTSCGTPVFCYAATRCGDMKSEHFQINIPLNPFYPDLFSNFVHLITGEGQVNIPFYMTVLVFVSIVLLGAICAGIIGSLSGLGGGIVVIPLLTIVLGVDIHYAIGAALVSVIATSSGSAAAYVKEGITNMRLGMFLEIATTAGAVAGALISTSAPSSSIAVLFGCALIFSAGNSLRKKEEKVVTDSSTLAKKLKLPSHYPLTKDKEISYGTKNVIGGFSMMGLAGMLSGMLGIGSGAFKVIAMDTIMKIPFKVSTTTSNFMMGVTALASCVIYVQKGYIVPDICLPVMIGVLVGAMIGSKILIATDPKKLRVLFAFIIFFLAANMIYNGIKGNI</sequence>
<keyword evidence="10" id="KW-1185">Reference proteome</keyword>
<organism evidence="9 10">
    <name type="scientific">Sphingobacterium allocomposti</name>
    <dbReference type="NCBI Taxonomy" id="415956"/>
    <lineage>
        <taxon>Bacteria</taxon>
        <taxon>Pseudomonadati</taxon>
        <taxon>Bacteroidota</taxon>
        <taxon>Sphingobacteriia</taxon>
        <taxon>Sphingobacteriales</taxon>
        <taxon>Sphingobacteriaceae</taxon>
        <taxon>Sphingobacterium</taxon>
    </lineage>
</organism>
<dbReference type="EMBL" id="VNHX01000001">
    <property type="protein sequence ID" value="TYP98389.1"/>
    <property type="molecule type" value="Genomic_DNA"/>
</dbReference>
<dbReference type="PANTHER" id="PTHR30269">
    <property type="entry name" value="TRANSMEMBRANE PROTEIN YFCA"/>
    <property type="match status" value="1"/>
</dbReference>
<evidence type="ECO:0000256" key="8">
    <source>
        <dbReference type="RuleBase" id="RU363041"/>
    </source>
</evidence>
<feature type="transmembrane region" description="Helical" evidence="8">
    <location>
        <begin position="158"/>
        <end position="175"/>
    </location>
</feature>
<evidence type="ECO:0000256" key="3">
    <source>
        <dbReference type="ARBA" id="ARBA00022448"/>
    </source>
</evidence>
<comment type="similarity">
    <text evidence="2 8">Belongs to the 4-toluene sulfonate uptake permease (TSUP) (TC 2.A.102) family.</text>
</comment>
<dbReference type="InterPro" id="IPR002781">
    <property type="entry name" value="TM_pro_TauE-like"/>
</dbReference>
<keyword evidence="5 8" id="KW-0812">Transmembrane</keyword>
<accession>A0A5S5DUU7</accession>
<comment type="caution">
    <text evidence="9">The sequence shown here is derived from an EMBL/GenBank/DDBJ whole genome shotgun (WGS) entry which is preliminary data.</text>
</comment>
<evidence type="ECO:0000256" key="2">
    <source>
        <dbReference type="ARBA" id="ARBA00009142"/>
    </source>
</evidence>
<comment type="subcellular location">
    <subcellularLocation>
        <location evidence="1 8">Cell membrane</location>
        <topology evidence="1 8">Multi-pass membrane protein</topology>
    </subcellularLocation>
</comment>
<feature type="transmembrane region" description="Helical" evidence="8">
    <location>
        <begin position="238"/>
        <end position="262"/>
    </location>
</feature>
<dbReference type="GO" id="GO:0005886">
    <property type="term" value="C:plasma membrane"/>
    <property type="evidence" value="ECO:0007669"/>
    <property type="project" value="UniProtKB-SubCell"/>
</dbReference>
<dbReference type="Proteomes" id="UP000325105">
    <property type="component" value="Unassembled WGS sequence"/>
</dbReference>
<keyword evidence="4 8" id="KW-1003">Cell membrane</keyword>
<proteinExistence type="inferred from homology"/>
<protein>
    <recommendedName>
        <fullName evidence="8">Probable membrane transporter protein</fullName>
    </recommendedName>
</protein>
<keyword evidence="7 8" id="KW-0472">Membrane</keyword>
<evidence type="ECO:0000313" key="10">
    <source>
        <dbReference type="Proteomes" id="UP000325105"/>
    </source>
</evidence>
<keyword evidence="3" id="KW-0813">Transport</keyword>
<feature type="transmembrane region" description="Helical" evidence="8">
    <location>
        <begin position="307"/>
        <end position="328"/>
    </location>
</feature>
<evidence type="ECO:0000256" key="6">
    <source>
        <dbReference type="ARBA" id="ARBA00022989"/>
    </source>
</evidence>
<feature type="transmembrane region" description="Helical" evidence="8">
    <location>
        <begin position="282"/>
        <end position="298"/>
    </location>
</feature>
<feature type="transmembrane region" description="Helical" evidence="8">
    <location>
        <begin position="79"/>
        <end position="104"/>
    </location>
</feature>
<dbReference type="PANTHER" id="PTHR30269:SF23">
    <property type="entry name" value="MEMBRANE TRANSPORTER PROTEIN YDHB-RELATED"/>
    <property type="match status" value="1"/>
</dbReference>
<evidence type="ECO:0000256" key="4">
    <source>
        <dbReference type="ARBA" id="ARBA00022475"/>
    </source>
</evidence>
<dbReference type="Pfam" id="PF01925">
    <property type="entry name" value="TauE"/>
    <property type="match status" value="1"/>
</dbReference>
<evidence type="ECO:0000313" key="9">
    <source>
        <dbReference type="EMBL" id="TYP98389.1"/>
    </source>
</evidence>
<dbReference type="AlphaFoldDB" id="A0A5S5DUU7"/>